<keyword evidence="1" id="KW-0812">Transmembrane</keyword>
<protein>
    <submittedName>
        <fullName evidence="4">FecR family protein</fullName>
    </submittedName>
</protein>
<keyword evidence="1" id="KW-0472">Membrane</keyword>
<reference evidence="4 5" key="1">
    <citation type="submission" date="2016-11" db="EMBL/GenBank/DDBJ databases">
        <authorList>
            <person name="Jaros S."/>
            <person name="Januszkiewicz K."/>
            <person name="Wedrychowicz H."/>
        </authorList>
    </citation>
    <scope>NUCLEOTIDE SEQUENCE [LARGE SCALE GENOMIC DNA]</scope>
    <source>
        <strain evidence="4 5">DSM 27406</strain>
    </source>
</reference>
<dbReference type="InterPro" id="IPR032508">
    <property type="entry name" value="FecR_C"/>
</dbReference>
<keyword evidence="1" id="KW-1133">Transmembrane helix</keyword>
<dbReference type="EMBL" id="FRBL01000001">
    <property type="protein sequence ID" value="SHK85645.1"/>
    <property type="molecule type" value="Genomic_DNA"/>
</dbReference>
<dbReference type="PANTHER" id="PTHR30273">
    <property type="entry name" value="PERIPLASMIC SIGNAL SENSOR AND SIGMA FACTOR ACTIVATOR FECR-RELATED"/>
    <property type="match status" value="1"/>
</dbReference>
<dbReference type="PANTHER" id="PTHR30273:SF2">
    <property type="entry name" value="PROTEIN FECR"/>
    <property type="match status" value="1"/>
</dbReference>
<dbReference type="Gene3D" id="2.60.120.1440">
    <property type="match status" value="1"/>
</dbReference>
<evidence type="ECO:0000313" key="5">
    <source>
        <dbReference type="Proteomes" id="UP000184420"/>
    </source>
</evidence>
<dbReference type="STRING" id="1419482.SAMN05444266_101383"/>
<evidence type="ECO:0000259" key="2">
    <source>
        <dbReference type="Pfam" id="PF04773"/>
    </source>
</evidence>
<keyword evidence="5" id="KW-1185">Reference proteome</keyword>
<feature type="domain" description="FecR protein" evidence="2">
    <location>
        <begin position="179"/>
        <end position="274"/>
    </location>
</feature>
<evidence type="ECO:0000259" key="3">
    <source>
        <dbReference type="Pfam" id="PF16344"/>
    </source>
</evidence>
<dbReference type="Pfam" id="PF16344">
    <property type="entry name" value="FecR_C"/>
    <property type="match status" value="1"/>
</dbReference>
<dbReference type="RefSeq" id="WP_073077465.1">
    <property type="nucleotide sequence ID" value="NZ_FRBL01000001.1"/>
</dbReference>
<name>A0A1M6VW97_9BACT</name>
<sequence>MDHYIIELLEKEHWTEEDRQRVMHYLATSNRSELQEHLLQRFREATTQQKNSEHAHMLLQKIHSQLQPAAPPVPRNRYRRLIVVSTAAAAAILAVVVWTAPHLSVTNKKTTAPASLIASKFGEDVKPGSNKATLTLGNGKTVVLEDTKDGTIPAGDEKIHKAQDELVYDHTEQSVAVNTLQTPKGGQYQVVLSDGTKVWLNAASTLTYPASFRGNTRTVTLSGEAYFEVAANANMPFYVNTPEEQVQVLGTSFNVKAYTEEKRNTTTLIEGAVKVAKAERSIVLKPGEQTVYSKSTGRLQASGGDPARAIAWKNGQFAFKNDDLKEVMQTISRWYDTDVNYDETLDISAIHVTGFMRRQANLSSTLEILELTAGVHFKIQGRTISVTR</sequence>
<dbReference type="Gene3D" id="3.55.50.30">
    <property type="match status" value="1"/>
</dbReference>
<dbReference type="InterPro" id="IPR006860">
    <property type="entry name" value="FecR"/>
</dbReference>
<dbReference type="OrthoDB" id="1099963at2"/>
<dbReference type="Proteomes" id="UP000184420">
    <property type="component" value="Unassembled WGS sequence"/>
</dbReference>
<dbReference type="FunFam" id="2.60.120.1440:FF:000001">
    <property type="entry name" value="Putative anti-sigma factor"/>
    <property type="match status" value="1"/>
</dbReference>
<evidence type="ECO:0000313" key="4">
    <source>
        <dbReference type="EMBL" id="SHK85645.1"/>
    </source>
</evidence>
<accession>A0A1M6VW97</accession>
<dbReference type="AlphaFoldDB" id="A0A1M6VW97"/>
<dbReference type="InterPro" id="IPR012373">
    <property type="entry name" value="Ferrdict_sens_TM"/>
</dbReference>
<dbReference type="Pfam" id="PF04773">
    <property type="entry name" value="FecR"/>
    <property type="match status" value="1"/>
</dbReference>
<gene>
    <name evidence="4" type="ORF">SAMN05444266_101383</name>
</gene>
<evidence type="ECO:0000256" key="1">
    <source>
        <dbReference type="SAM" id="Phobius"/>
    </source>
</evidence>
<feature type="transmembrane region" description="Helical" evidence="1">
    <location>
        <begin position="81"/>
        <end position="100"/>
    </location>
</feature>
<organism evidence="4 5">
    <name type="scientific">Chitinophaga jiangningensis</name>
    <dbReference type="NCBI Taxonomy" id="1419482"/>
    <lineage>
        <taxon>Bacteria</taxon>
        <taxon>Pseudomonadati</taxon>
        <taxon>Bacteroidota</taxon>
        <taxon>Chitinophagia</taxon>
        <taxon>Chitinophagales</taxon>
        <taxon>Chitinophagaceae</taxon>
        <taxon>Chitinophaga</taxon>
    </lineage>
</organism>
<dbReference type="GO" id="GO:0016989">
    <property type="term" value="F:sigma factor antagonist activity"/>
    <property type="evidence" value="ECO:0007669"/>
    <property type="project" value="TreeGrafter"/>
</dbReference>
<feature type="domain" description="Protein FecR C-terminal" evidence="3">
    <location>
        <begin position="317"/>
        <end position="385"/>
    </location>
</feature>
<proteinExistence type="predicted"/>